<evidence type="ECO:0000256" key="1">
    <source>
        <dbReference type="ARBA" id="ARBA00004651"/>
    </source>
</evidence>
<feature type="transmembrane region" description="Helical" evidence="6">
    <location>
        <begin position="98"/>
        <end position="122"/>
    </location>
</feature>
<evidence type="ECO:0000256" key="4">
    <source>
        <dbReference type="ARBA" id="ARBA00022989"/>
    </source>
</evidence>
<proteinExistence type="predicted"/>
<dbReference type="PANTHER" id="PTHR33529:SF7">
    <property type="entry name" value="LIPOPOLYSACCHARIDE EXPORT SYSTEM PERMEASE PROTEIN LPTF"/>
    <property type="match status" value="1"/>
</dbReference>
<dbReference type="GO" id="GO:0043190">
    <property type="term" value="C:ATP-binding cassette (ABC) transporter complex"/>
    <property type="evidence" value="ECO:0007669"/>
    <property type="project" value="TreeGrafter"/>
</dbReference>
<comment type="subcellular location">
    <subcellularLocation>
        <location evidence="1">Cell membrane</location>
        <topology evidence="1">Multi-pass membrane protein</topology>
    </subcellularLocation>
</comment>
<dbReference type="Proteomes" id="UP000326944">
    <property type="component" value="Chromosome"/>
</dbReference>
<accession>A0A5P8P0G4</accession>
<evidence type="ECO:0000256" key="3">
    <source>
        <dbReference type="ARBA" id="ARBA00022692"/>
    </source>
</evidence>
<dbReference type="PANTHER" id="PTHR33529">
    <property type="entry name" value="SLR0882 PROTEIN-RELATED"/>
    <property type="match status" value="1"/>
</dbReference>
<evidence type="ECO:0000313" key="7">
    <source>
        <dbReference type="EMBL" id="QFR49202.1"/>
    </source>
</evidence>
<evidence type="ECO:0000256" key="6">
    <source>
        <dbReference type="SAM" id="Phobius"/>
    </source>
</evidence>
<feature type="transmembrane region" description="Helical" evidence="6">
    <location>
        <begin position="12"/>
        <end position="33"/>
    </location>
</feature>
<keyword evidence="4 6" id="KW-1133">Transmembrane helix</keyword>
<keyword evidence="8" id="KW-1185">Reference proteome</keyword>
<organism evidence="7 8">
    <name type="scientific">Sulfurimonas lithotrophica</name>
    <dbReference type="NCBI Taxonomy" id="2590022"/>
    <lineage>
        <taxon>Bacteria</taxon>
        <taxon>Pseudomonadati</taxon>
        <taxon>Campylobacterota</taxon>
        <taxon>Epsilonproteobacteria</taxon>
        <taxon>Campylobacterales</taxon>
        <taxon>Sulfurimonadaceae</taxon>
        <taxon>Sulfurimonas</taxon>
    </lineage>
</organism>
<keyword evidence="5 6" id="KW-0472">Membrane</keyword>
<gene>
    <name evidence="7" type="ORF">FJR48_05455</name>
</gene>
<dbReference type="Pfam" id="PF03739">
    <property type="entry name" value="LptF_LptG"/>
    <property type="match status" value="1"/>
</dbReference>
<dbReference type="OrthoDB" id="5372422at2"/>
<dbReference type="RefSeq" id="WP_152307145.1">
    <property type="nucleotide sequence ID" value="NZ_CP043617.1"/>
</dbReference>
<keyword evidence="2" id="KW-1003">Cell membrane</keyword>
<feature type="transmembrane region" description="Helical" evidence="6">
    <location>
        <begin position="316"/>
        <end position="333"/>
    </location>
</feature>
<reference evidence="7 8" key="1">
    <citation type="submission" date="2019-09" db="EMBL/GenBank/DDBJ databases">
        <title>Sulfurimonas gotlandica sp. nov., a chemoautotrophic and psychrotolerant epsilonproteobacterium isolated from a pelagic redoxcline, and an emended description of the genus Sulfurimonas.</title>
        <authorList>
            <person name="Wang S."/>
            <person name="Jiang L."/>
            <person name="Shao S."/>
        </authorList>
    </citation>
    <scope>NUCLEOTIDE SEQUENCE [LARGE SCALE GENOMIC DNA]</scope>
    <source>
        <strain evidence="7 8">GYSZ_1</strain>
    </source>
</reference>
<feature type="transmembrane region" description="Helical" evidence="6">
    <location>
        <begin position="264"/>
        <end position="284"/>
    </location>
</feature>
<dbReference type="GO" id="GO:0015920">
    <property type="term" value="P:lipopolysaccharide transport"/>
    <property type="evidence" value="ECO:0007669"/>
    <property type="project" value="TreeGrafter"/>
</dbReference>
<evidence type="ECO:0000256" key="2">
    <source>
        <dbReference type="ARBA" id="ARBA00022475"/>
    </source>
</evidence>
<dbReference type="EMBL" id="CP043617">
    <property type="protein sequence ID" value="QFR49202.1"/>
    <property type="molecule type" value="Genomic_DNA"/>
</dbReference>
<keyword evidence="3 6" id="KW-0812">Transmembrane</keyword>
<evidence type="ECO:0000313" key="8">
    <source>
        <dbReference type="Proteomes" id="UP000326944"/>
    </source>
</evidence>
<sequence>MKILQKYIINNLSVLFLSVFLPLFSIASVIFLIKLATYTAVVQLSIWEMTKMYIFVLPDVFFFTLPFSFFIAATLTLFKLSNDNEIIVLFSLGIHPNFIIKTLLKPAALLAVLLFLNFFVLYPHAKTLSKNFIAYKKSQAKFNLSASEFGHKFGPWLLYIGKDNPDDTFEDVFLFKKNKQDNEEVLISAKKAKIINETSLLRLKLTNGEGYSYSKDKFSQINFDTMYINSSLTTDLVKYETPLEYWQSDFDIGRKYKTFITDTLMSLFPMMSLFLAASIGIVHVRHNKGKAYLYMFLGIIVFYESIQLLWVPLFFYAIPTIAIVWLIGTYMIYRKTIVAKF</sequence>
<dbReference type="InterPro" id="IPR005495">
    <property type="entry name" value="LptG/LptF_permease"/>
</dbReference>
<evidence type="ECO:0000256" key="5">
    <source>
        <dbReference type="ARBA" id="ARBA00023136"/>
    </source>
</evidence>
<protein>
    <submittedName>
        <fullName evidence="7">LptF/LptG family permease</fullName>
    </submittedName>
</protein>
<name>A0A5P8P0G4_9BACT</name>
<feature type="transmembrane region" description="Helical" evidence="6">
    <location>
        <begin position="53"/>
        <end position="78"/>
    </location>
</feature>
<dbReference type="AlphaFoldDB" id="A0A5P8P0G4"/>
<dbReference type="KEGG" id="sulg:FJR48_05455"/>